<dbReference type="EMBL" id="UGVL01000001">
    <property type="protein sequence ID" value="SUE35046.1"/>
    <property type="molecule type" value="Genomic_DNA"/>
</dbReference>
<dbReference type="Pfam" id="PF13444">
    <property type="entry name" value="Acetyltransf_5"/>
    <property type="match status" value="1"/>
</dbReference>
<evidence type="ECO:0000256" key="2">
    <source>
        <dbReference type="ARBA" id="ARBA00022516"/>
    </source>
</evidence>
<dbReference type="InterPro" id="IPR016181">
    <property type="entry name" value="Acyl_CoA_acyltransferase"/>
</dbReference>
<proteinExistence type="predicted"/>
<evidence type="ECO:0000256" key="3">
    <source>
        <dbReference type="ARBA" id="ARBA00022679"/>
    </source>
</evidence>
<protein>
    <recommendedName>
        <fullName evidence="8">Hemolysin</fullName>
    </recommendedName>
</protein>
<dbReference type="GO" id="GO:0006629">
    <property type="term" value="P:lipid metabolic process"/>
    <property type="evidence" value="ECO:0007669"/>
    <property type="project" value="UniProtKB-KW"/>
</dbReference>
<reference evidence="6 7" key="1">
    <citation type="submission" date="2018-06" db="EMBL/GenBank/DDBJ databases">
        <authorList>
            <consortium name="Pathogen Informatics"/>
            <person name="Doyle S."/>
        </authorList>
    </citation>
    <scope>NUCLEOTIDE SEQUENCE [LARGE SCALE GENOMIC DNA]</scope>
    <source>
        <strain evidence="6 7">NCTC11190</strain>
    </source>
</reference>
<dbReference type="GO" id="GO:0016746">
    <property type="term" value="F:acyltransferase activity"/>
    <property type="evidence" value="ECO:0007669"/>
    <property type="project" value="UniProtKB-KW"/>
</dbReference>
<evidence type="ECO:0000313" key="6">
    <source>
        <dbReference type="EMBL" id="SUE35046.1"/>
    </source>
</evidence>
<dbReference type="PANTHER" id="PTHR37323">
    <property type="entry name" value="GCN5-RELATED N-ACETYLTRANSFERASE"/>
    <property type="match status" value="1"/>
</dbReference>
<dbReference type="Proteomes" id="UP000255233">
    <property type="component" value="Unassembled WGS sequence"/>
</dbReference>
<accession>A0A379MUI8</accession>
<keyword evidence="2" id="KW-0444">Lipid biosynthesis</keyword>
<evidence type="ECO:0000313" key="7">
    <source>
        <dbReference type="Proteomes" id="UP000255233"/>
    </source>
</evidence>
<dbReference type="SUPFAM" id="SSF55729">
    <property type="entry name" value="Acyl-CoA N-acyltransferases (Nat)"/>
    <property type="match status" value="1"/>
</dbReference>
<comment type="pathway">
    <text evidence="1">Lipid metabolism.</text>
</comment>
<name>A0A379MUI8_9BACT</name>
<keyword evidence="3" id="KW-0808">Transferase</keyword>
<dbReference type="InterPro" id="IPR052351">
    <property type="entry name" value="Ornithine_N-alpha-AT"/>
</dbReference>
<dbReference type="PANTHER" id="PTHR37323:SF1">
    <property type="entry name" value="L-ORNITHINE N(ALPHA)-ACYLTRANSFERASE"/>
    <property type="match status" value="1"/>
</dbReference>
<keyword evidence="5" id="KW-0012">Acyltransferase</keyword>
<keyword evidence="7" id="KW-1185">Reference proteome</keyword>
<keyword evidence="4" id="KW-0443">Lipid metabolism</keyword>
<evidence type="ECO:0000256" key="1">
    <source>
        <dbReference type="ARBA" id="ARBA00005189"/>
    </source>
</evidence>
<dbReference type="AlphaFoldDB" id="A0A379MUI8"/>
<evidence type="ECO:0008006" key="8">
    <source>
        <dbReference type="Google" id="ProtNLM"/>
    </source>
</evidence>
<sequence length="303" mass="34956">MTMEPIIEPIARELLEAELTPERIWRKTNKGGNVLYTLTAAECPNTMQEIGRLREVSFRDGGGGTGKSVDIDELDTVPGGYTQLIVWDPAAREIMGGYRYIIPRSTRPKYLSTEHYFEFSDTFREKYLPYTLELGRSFVQPKYQSRNNPKSLFALDNLWDGLGAIVVRNPDVKYCFGKVTMYGDYNRQARNMLLYFLKKYFPDRENLIRSRYPVHLDIDEEKMKALFTGSDYAEDYKILSRGIRGFDETIPPLINAYMSLSPTMKVFDTALNPDFGNVEETGILITLSELYIQKVERHLSNIE</sequence>
<dbReference type="STRING" id="880526.GCA_000427365_01532"/>
<evidence type="ECO:0000256" key="5">
    <source>
        <dbReference type="ARBA" id="ARBA00023315"/>
    </source>
</evidence>
<gene>
    <name evidence="6" type="ORF">NCTC11190_02288</name>
</gene>
<evidence type="ECO:0000256" key="4">
    <source>
        <dbReference type="ARBA" id="ARBA00023098"/>
    </source>
</evidence>
<organism evidence="6 7">
    <name type="scientific">Rikenella microfusus</name>
    <dbReference type="NCBI Taxonomy" id="28139"/>
    <lineage>
        <taxon>Bacteria</taxon>
        <taxon>Pseudomonadati</taxon>
        <taxon>Bacteroidota</taxon>
        <taxon>Bacteroidia</taxon>
        <taxon>Bacteroidales</taxon>
        <taxon>Rikenellaceae</taxon>
        <taxon>Rikenella</taxon>
    </lineage>
</organism>